<evidence type="ECO:0000313" key="1">
    <source>
        <dbReference type="EMBL" id="PCJ26685.1"/>
    </source>
</evidence>
<gene>
    <name evidence="1" type="ORF">COA96_05035</name>
</gene>
<accession>A0A2A5B5E0</accession>
<evidence type="ECO:0000313" key="2">
    <source>
        <dbReference type="Proteomes" id="UP000218327"/>
    </source>
</evidence>
<proteinExistence type="predicted"/>
<dbReference type="EMBL" id="NVVJ01000010">
    <property type="protein sequence ID" value="PCJ26685.1"/>
    <property type="molecule type" value="Genomic_DNA"/>
</dbReference>
<comment type="caution">
    <text evidence="1">The sequence shown here is derived from an EMBL/GenBank/DDBJ whole genome shotgun (WGS) entry which is preliminary data.</text>
</comment>
<reference evidence="2" key="1">
    <citation type="submission" date="2017-08" db="EMBL/GenBank/DDBJ databases">
        <title>A dynamic microbial community with high functional redundancy inhabits the cold, oxic subseafloor aquifer.</title>
        <authorList>
            <person name="Tully B.J."/>
            <person name="Wheat C.G."/>
            <person name="Glazer B.T."/>
            <person name="Huber J.A."/>
        </authorList>
    </citation>
    <scope>NUCLEOTIDE SEQUENCE [LARGE SCALE GENOMIC DNA]</scope>
</reference>
<dbReference type="Proteomes" id="UP000218327">
    <property type="component" value="Unassembled WGS sequence"/>
</dbReference>
<organism evidence="1 2">
    <name type="scientific">SAR86 cluster bacterium</name>
    <dbReference type="NCBI Taxonomy" id="2030880"/>
    <lineage>
        <taxon>Bacteria</taxon>
        <taxon>Pseudomonadati</taxon>
        <taxon>Pseudomonadota</taxon>
        <taxon>Gammaproteobacteria</taxon>
        <taxon>SAR86 cluster</taxon>
    </lineage>
</organism>
<protein>
    <submittedName>
        <fullName evidence="1">Uncharacterized protein</fullName>
    </submittedName>
</protein>
<dbReference type="AlphaFoldDB" id="A0A2A5B5E0"/>
<name>A0A2A5B5E0_9GAMM</name>
<sequence length="81" mass="8929">MSIEKPDIPTDIPTTASDPLVAQLESASVLGAIPELQNFSMDKDFSKLSLGHPIPDTLFCTMANIFGYMLDLEQKQQNEET</sequence>